<dbReference type="PRINTS" id="PR00996">
    <property type="entry name" value="CHERMTFRASE"/>
</dbReference>
<comment type="function">
    <text evidence="5">Methylation of the membrane-bound methyl-accepting chemotaxis proteins (MCP) to form gamma-glutamyl methyl ester residues in MCP.</text>
</comment>
<sequence length="293" mass="32452">MSTAPDLASTFADAMPGISPGVYDERDFRAVAAIVYREAGIMLPSGKAMLVYSRLAPLVRASGLGTFAAYIHHVEVDAGERRKTINALTTNHTFFYREAHHFEHFARVARPQLLADLGHGEAVRMWSAGCSSGEEVFSLTMTMLGQDRHEGAQIARRDIRILASDIADHALKKASEGRYGASDGDALPADLRQNWTSTQGKEMVIGPEARSLVQFKRLNLQGEWPMRRPFQVIFCRNVMIYFDQPTKDRLVARLAEALSPGGFLYIGHSERVSGPAEALLEPVGPTIYHRRGR</sequence>
<feature type="binding site" evidence="6">
    <location>
        <position position="135"/>
    </location>
    <ligand>
        <name>S-adenosyl-L-methionine</name>
        <dbReference type="ChEBI" id="CHEBI:59789"/>
    </ligand>
</feature>
<evidence type="ECO:0000256" key="1">
    <source>
        <dbReference type="ARBA" id="ARBA00001541"/>
    </source>
</evidence>
<dbReference type="InterPro" id="IPR050903">
    <property type="entry name" value="Bact_Chemotaxis_MeTrfase"/>
</dbReference>
<feature type="binding site" evidence="6">
    <location>
        <begin position="219"/>
        <end position="220"/>
    </location>
    <ligand>
        <name>S-adenosyl-L-methionine</name>
        <dbReference type="ChEBI" id="CHEBI:59789"/>
    </ligand>
</feature>
<keyword evidence="2 5" id="KW-0489">Methyltransferase</keyword>
<evidence type="ECO:0000256" key="4">
    <source>
        <dbReference type="ARBA" id="ARBA00022691"/>
    </source>
</evidence>
<organism evidence="8 9">
    <name type="scientific">Novosphingobium sediminicola</name>
    <dbReference type="NCBI Taxonomy" id="563162"/>
    <lineage>
        <taxon>Bacteria</taxon>
        <taxon>Pseudomonadati</taxon>
        <taxon>Pseudomonadota</taxon>
        <taxon>Alphaproteobacteria</taxon>
        <taxon>Sphingomonadales</taxon>
        <taxon>Sphingomonadaceae</taxon>
        <taxon>Novosphingobium</taxon>
    </lineage>
</organism>
<dbReference type="Proteomes" id="UP000548867">
    <property type="component" value="Unassembled WGS sequence"/>
</dbReference>
<evidence type="ECO:0000256" key="3">
    <source>
        <dbReference type="ARBA" id="ARBA00022679"/>
    </source>
</evidence>
<dbReference type="Gene3D" id="3.40.50.150">
    <property type="entry name" value="Vaccinia Virus protein VP39"/>
    <property type="match status" value="1"/>
</dbReference>
<dbReference type="EC" id="2.1.1.80" evidence="5"/>
<dbReference type="PANTHER" id="PTHR24422:SF19">
    <property type="entry name" value="CHEMOTAXIS PROTEIN METHYLTRANSFERASE"/>
    <property type="match status" value="1"/>
</dbReference>
<keyword evidence="4 5" id="KW-0949">S-adenosyl-L-methionine</keyword>
<dbReference type="SUPFAM" id="SSF53335">
    <property type="entry name" value="S-adenosyl-L-methionine-dependent methyltransferases"/>
    <property type="match status" value="1"/>
</dbReference>
<feature type="domain" description="CheR-type methyltransferase" evidence="7">
    <location>
        <begin position="25"/>
        <end position="293"/>
    </location>
</feature>
<comment type="caution">
    <text evidence="8">The sequence shown here is derived from an EMBL/GenBank/DDBJ whole genome shotgun (WGS) entry which is preliminary data.</text>
</comment>
<dbReference type="EMBL" id="JACIDX010000014">
    <property type="protein sequence ID" value="MBB3956569.1"/>
    <property type="molecule type" value="Genomic_DNA"/>
</dbReference>
<feature type="binding site" evidence="6">
    <location>
        <begin position="236"/>
        <end position="237"/>
    </location>
    <ligand>
        <name>S-adenosyl-L-methionine</name>
        <dbReference type="ChEBI" id="CHEBI:59789"/>
    </ligand>
</feature>
<evidence type="ECO:0000259" key="7">
    <source>
        <dbReference type="PROSITE" id="PS50123"/>
    </source>
</evidence>
<comment type="catalytic activity">
    <reaction evidence="1 5">
        <text>L-glutamyl-[protein] + S-adenosyl-L-methionine = [protein]-L-glutamate 5-O-methyl ester + S-adenosyl-L-homocysteine</text>
        <dbReference type="Rhea" id="RHEA:24452"/>
        <dbReference type="Rhea" id="RHEA-COMP:10208"/>
        <dbReference type="Rhea" id="RHEA-COMP:10311"/>
        <dbReference type="ChEBI" id="CHEBI:29973"/>
        <dbReference type="ChEBI" id="CHEBI:57856"/>
        <dbReference type="ChEBI" id="CHEBI:59789"/>
        <dbReference type="ChEBI" id="CHEBI:82795"/>
        <dbReference type="EC" id="2.1.1.80"/>
    </reaction>
</comment>
<keyword evidence="3 5" id="KW-0808">Transferase</keyword>
<dbReference type="Gene3D" id="1.10.155.10">
    <property type="entry name" value="Chemotaxis receptor methyltransferase CheR, N-terminal domain"/>
    <property type="match status" value="1"/>
</dbReference>
<feature type="binding site" evidence="6">
    <location>
        <position position="91"/>
    </location>
    <ligand>
        <name>S-adenosyl-L-methionine</name>
        <dbReference type="ChEBI" id="CHEBI:59789"/>
    </ligand>
</feature>
<feature type="binding site" evidence="6">
    <location>
        <position position="93"/>
    </location>
    <ligand>
        <name>S-adenosyl-L-methionine</name>
        <dbReference type="ChEBI" id="CHEBI:59789"/>
    </ligand>
</feature>
<evidence type="ECO:0000313" key="8">
    <source>
        <dbReference type="EMBL" id="MBB3956569.1"/>
    </source>
</evidence>
<keyword evidence="9" id="KW-1185">Reference proteome</keyword>
<dbReference type="SMART" id="SM00138">
    <property type="entry name" value="MeTrc"/>
    <property type="match status" value="1"/>
</dbReference>
<dbReference type="InterPro" id="IPR029063">
    <property type="entry name" value="SAM-dependent_MTases_sf"/>
</dbReference>
<dbReference type="GO" id="GO:0032259">
    <property type="term" value="P:methylation"/>
    <property type="evidence" value="ECO:0007669"/>
    <property type="project" value="UniProtKB-KW"/>
</dbReference>
<evidence type="ECO:0000313" key="9">
    <source>
        <dbReference type="Proteomes" id="UP000548867"/>
    </source>
</evidence>
<evidence type="ECO:0000256" key="2">
    <source>
        <dbReference type="ARBA" id="ARBA00022603"/>
    </source>
</evidence>
<name>A0A7W6CL05_9SPHN</name>
<accession>A0A7W6CL05</accession>
<evidence type="ECO:0000256" key="6">
    <source>
        <dbReference type="PIRSR" id="PIRSR000410-1"/>
    </source>
</evidence>
<dbReference type="InterPro" id="IPR022642">
    <property type="entry name" value="CheR_C"/>
</dbReference>
<dbReference type="InterPro" id="IPR022641">
    <property type="entry name" value="CheR_N"/>
</dbReference>
<dbReference type="PROSITE" id="PS50123">
    <property type="entry name" value="CHER"/>
    <property type="match status" value="1"/>
</dbReference>
<dbReference type="InterPro" id="IPR036804">
    <property type="entry name" value="CheR_N_sf"/>
</dbReference>
<dbReference type="AlphaFoldDB" id="A0A7W6CL05"/>
<dbReference type="Pfam" id="PF03705">
    <property type="entry name" value="CheR_N"/>
    <property type="match status" value="1"/>
</dbReference>
<evidence type="ECO:0000256" key="5">
    <source>
        <dbReference type="PIRNR" id="PIRNR000410"/>
    </source>
</evidence>
<dbReference type="Pfam" id="PF01739">
    <property type="entry name" value="CheR"/>
    <property type="match status" value="1"/>
</dbReference>
<feature type="binding site" evidence="6">
    <location>
        <position position="97"/>
    </location>
    <ligand>
        <name>S-adenosyl-L-methionine</name>
        <dbReference type="ChEBI" id="CHEBI:59789"/>
    </ligand>
</feature>
<gene>
    <name evidence="8" type="ORF">GGR38_003534</name>
</gene>
<feature type="binding site" evidence="6">
    <location>
        <position position="165"/>
    </location>
    <ligand>
        <name>S-adenosyl-L-methionine</name>
        <dbReference type="ChEBI" id="CHEBI:59789"/>
    </ligand>
</feature>
<dbReference type="RefSeq" id="WP_183627432.1">
    <property type="nucleotide sequence ID" value="NZ_JACIDX010000014.1"/>
</dbReference>
<proteinExistence type="predicted"/>
<dbReference type="SUPFAM" id="SSF47757">
    <property type="entry name" value="Chemotaxis receptor methyltransferase CheR, N-terminal domain"/>
    <property type="match status" value="1"/>
</dbReference>
<dbReference type="InterPro" id="IPR026024">
    <property type="entry name" value="Chemotaxis_MeTrfase_CheR"/>
</dbReference>
<dbReference type="InterPro" id="IPR000780">
    <property type="entry name" value="CheR_MeTrfase"/>
</dbReference>
<reference evidence="8 9" key="1">
    <citation type="submission" date="2020-08" db="EMBL/GenBank/DDBJ databases">
        <title>Genomic Encyclopedia of Type Strains, Phase IV (KMG-IV): sequencing the most valuable type-strain genomes for metagenomic binning, comparative biology and taxonomic classification.</title>
        <authorList>
            <person name="Goeker M."/>
        </authorList>
    </citation>
    <scope>NUCLEOTIDE SEQUENCE [LARGE SCALE GENOMIC DNA]</scope>
    <source>
        <strain evidence="8 9">DSM 27057</strain>
    </source>
</reference>
<dbReference type="GO" id="GO:0008983">
    <property type="term" value="F:protein-glutamate O-methyltransferase activity"/>
    <property type="evidence" value="ECO:0007669"/>
    <property type="project" value="UniProtKB-EC"/>
</dbReference>
<dbReference type="PIRSF" id="PIRSF000410">
    <property type="entry name" value="CheR"/>
    <property type="match status" value="1"/>
</dbReference>
<dbReference type="PANTHER" id="PTHR24422">
    <property type="entry name" value="CHEMOTAXIS PROTEIN METHYLTRANSFERASE"/>
    <property type="match status" value="1"/>
</dbReference>
<protein>
    <recommendedName>
        <fullName evidence="5">Chemotaxis protein methyltransferase</fullName>
        <ecNumber evidence="5">2.1.1.80</ecNumber>
    </recommendedName>
</protein>